<dbReference type="Pfam" id="PF02130">
    <property type="entry name" value="YbeY"/>
    <property type="match status" value="1"/>
</dbReference>
<reference evidence="10 11" key="2">
    <citation type="journal article" date="2012" name="PLoS ONE">
        <title>An ancient pathway combining carbon dioxide fixation with the generation and utilization of a sodium ion gradient for ATP synthesis.</title>
        <authorList>
            <person name="Poehlein A."/>
            <person name="Schmidt S."/>
            <person name="Kaster A.K."/>
            <person name="Goenrich M."/>
            <person name="Vollmers J."/>
            <person name="Thurmer A."/>
            <person name="Bertsch J."/>
            <person name="Schuchmann K."/>
            <person name="Voigt B."/>
            <person name="Hecker M."/>
            <person name="Daniel R."/>
            <person name="Thauer R.K."/>
            <person name="Gottschalk G."/>
            <person name="Muller V."/>
        </authorList>
    </citation>
    <scope>NUCLEOTIDE SEQUENCE [LARGE SCALE GENOMIC DNA]</scope>
    <source>
        <strain evidence="11">ATCC 29683 / DSM 1030 / JCM 2381 / KCTC 1655 / WB1</strain>
    </source>
</reference>
<name>H6LJE2_ACEWD</name>
<dbReference type="STRING" id="931626.Awo_c19260"/>
<keyword evidence="8 9" id="KW-0862">Zinc</keyword>
<organism evidence="10 11">
    <name type="scientific">Acetobacterium woodii (strain ATCC 29683 / DSM 1030 / JCM 2381 / KCTC 1655 / WB1)</name>
    <dbReference type="NCBI Taxonomy" id="931626"/>
    <lineage>
        <taxon>Bacteria</taxon>
        <taxon>Bacillati</taxon>
        <taxon>Bacillota</taxon>
        <taxon>Clostridia</taxon>
        <taxon>Eubacteriales</taxon>
        <taxon>Eubacteriaceae</taxon>
        <taxon>Acetobacterium</taxon>
    </lineage>
</organism>
<dbReference type="InterPro" id="IPR020549">
    <property type="entry name" value="YbeY_CS"/>
</dbReference>
<evidence type="ECO:0000256" key="4">
    <source>
        <dbReference type="ARBA" id="ARBA00022722"/>
    </source>
</evidence>
<feature type="binding site" evidence="9">
    <location>
        <position position="135"/>
    </location>
    <ligand>
        <name>Zn(2+)</name>
        <dbReference type="ChEBI" id="CHEBI:29105"/>
        <note>catalytic</note>
    </ligand>
</feature>
<dbReference type="GO" id="GO:0008270">
    <property type="term" value="F:zinc ion binding"/>
    <property type="evidence" value="ECO:0007669"/>
    <property type="project" value="UniProtKB-UniRule"/>
</dbReference>
<comment type="subcellular location">
    <subcellularLocation>
        <location evidence="9">Cytoplasm</location>
    </subcellularLocation>
</comment>
<keyword evidence="6 9" id="KW-0255">Endonuclease</keyword>
<feature type="binding site" evidence="9">
    <location>
        <position position="125"/>
    </location>
    <ligand>
        <name>Zn(2+)</name>
        <dbReference type="ChEBI" id="CHEBI:29105"/>
        <note>catalytic</note>
    </ligand>
</feature>
<dbReference type="PROSITE" id="PS01306">
    <property type="entry name" value="UPF0054"/>
    <property type="match status" value="1"/>
</dbReference>
<dbReference type="GO" id="GO:0005737">
    <property type="term" value="C:cytoplasm"/>
    <property type="evidence" value="ECO:0007669"/>
    <property type="project" value="UniProtKB-SubCell"/>
</dbReference>
<dbReference type="InterPro" id="IPR023091">
    <property type="entry name" value="MetalPrtase_cat_dom_sf_prd"/>
</dbReference>
<keyword evidence="3 9" id="KW-0698">rRNA processing</keyword>
<dbReference type="GO" id="GO:0004222">
    <property type="term" value="F:metalloendopeptidase activity"/>
    <property type="evidence" value="ECO:0007669"/>
    <property type="project" value="InterPro"/>
</dbReference>
<dbReference type="Proteomes" id="UP000007177">
    <property type="component" value="Chromosome"/>
</dbReference>
<dbReference type="HAMAP" id="MF_00009">
    <property type="entry name" value="Endoribonucl_YbeY"/>
    <property type="match status" value="1"/>
</dbReference>
<evidence type="ECO:0000256" key="5">
    <source>
        <dbReference type="ARBA" id="ARBA00022723"/>
    </source>
</evidence>
<evidence type="ECO:0000256" key="8">
    <source>
        <dbReference type="ARBA" id="ARBA00022833"/>
    </source>
</evidence>
<dbReference type="RefSeq" id="WP_014356305.1">
    <property type="nucleotide sequence ID" value="NC_016894.1"/>
</dbReference>
<reference evidence="11" key="1">
    <citation type="submission" date="2011-07" db="EMBL/GenBank/DDBJ databases">
        <title>Complete genome sequence of Acetobacterium woodii.</title>
        <authorList>
            <person name="Poehlein A."/>
            <person name="Schmidt S."/>
            <person name="Kaster A.-K."/>
            <person name="Goenrich M."/>
            <person name="Vollmers J."/>
            <person name="Thuermer A."/>
            <person name="Gottschalk G."/>
            <person name="Thauer R.K."/>
            <person name="Daniel R."/>
            <person name="Mueller V."/>
        </authorList>
    </citation>
    <scope>NUCLEOTIDE SEQUENCE [LARGE SCALE GENOMIC DNA]</scope>
    <source>
        <strain evidence="11">ATCC 29683 / DSM 1030 / JCM 2381 / KCTC 1655 / WB1</strain>
    </source>
</reference>
<accession>H6LJE2</accession>
<dbReference type="EC" id="3.1.-.-" evidence="9"/>
<dbReference type="Gene3D" id="3.40.390.30">
    <property type="entry name" value="Metalloproteases ('zincins'), catalytic domain"/>
    <property type="match status" value="1"/>
</dbReference>
<dbReference type="eggNOG" id="COG0319">
    <property type="taxonomic scope" value="Bacteria"/>
</dbReference>
<dbReference type="AlphaFoldDB" id="H6LJE2"/>
<evidence type="ECO:0000256" key="6">
    <source>
        <dbReference type="ARBA" id="ARBA00022759"/>
    </source>
</evidence>
<evidence type="ECO:0000313" key="10">
    <source>
        <dbReference type="EMBL" id="AFA48705.1"/>
    </source>
</evidence>
<keyword evidence="11" id="KW-1185">Reference proteome</keyword>
<sequence>MLIVAYDNRSDIEIEDTALEEIEDAMMRTLLHQEVEIECEISFSFVSPDEIKELNAEYRKKDTVTDVLSFPMHEDFCKNKKAIICDNPYLPLLLGDIVICTRQAEIQAKEYGNTFTRELSYLSVHSVLHLLGYDHMEEADKLLMRSIEKEIMNDD</sequence>
<keyword evidence="9" id="KW-0963">Cytoplasm</keyword>
<gene>
    <name evidence="9" type="primary">ybeY</name>
    <name evidence="10" type="ordered locus">Awo_c19260</name>
</gene>
<feature type="binding site" evidence="9">
    <location>
        <position position="129"/>
    </location>
    <ligand>
        <name>Zn(2+)</name>
        <dbReference type="ChEBI" id="CHEBI:29105"/>
        <note>catalytic</note>
    </ligand>
</feature>
<comment type="similarity">
    <text evidence="1 9">Belongs to the endoribonuclease YbeY family.</text>
</comment>
<dbReference type="HOGENOM" id="CLU_106710_3_0_9"/>
<keyword evidence="2 9" id="KW-0690">Ribosome biogenesis</keyword>
<dbReference type="GO" id="GO:0006364">
    <property type="term" value="P:rRNA processing"/>
    <property type="evidence" value="ECO:0007669"/>
    <property type="project" value="UniProtKB-UniRule"/>
</dbReference>
<dbReference type="GO" id="GO:0006508">
    <property type="term" value="P:proteolysis"/>
    <property type="evidence" value="ECO:0007669"/>
    <property type="project" value="UniProtKB-KW"/>
</dbReference>
<dbReference type="EMBL" id="CP002987">
    <property type="protein sequence ID" value="AFA48705.1"/>
    <property type="molecule type" value="Genomic_DNA"/>
</dbReference>
<keyword evidence="10" id="KW-0645">Protease</keyword>
<protein>
    <recommendedName>
        <fullName evidence="9">Endoribonuclease YbeY</fullName>
        <ecNumber evidence="9">3.1.-.-</ecNumber>
    </recommendedName>
</protein>
<keyword evidence="5 9" id="KW-0479">Metal-binding</keyword>
<evidence type="ECO:0000256" key="9">
    <source>
        <dbReference type="HAMAP-Rule" id="MF_00009"/>
    </source>
</evidence>
<evidence type="ECO:0000256" key="2">
    <source>
        <dbReference type="ARBA" id="ARBA00022517"/>
    </source>
</evidence>
<dbReference type="GO" id="GO:0004521">
    <property type="term" value="F:RNA endonuclease activity"/>
    <property type="evidence" value="ECO:0007669"/>
    <property type="project" value="UniProtKB-UniRule"/>
</dbReference>
<keyword evidence="4 9" id="KW-0540">Nuclease</keyword>
<evidence type="ECO:0000256" key="7">
    <source>
        <dbReference type="ARBA" id="ARBA00022801"/>
    </source>
</evidence>
<dbReference type="PANTHER" id="PTHR46986">
    <property type="entry name" value="ENDORIBONUCLEASE YBEY, CHLOROPLASTIC"/>
    <property type="match status" value="1"/>
</dbReference>
<keyword evidence="7 9" id="KW-0378">Hydrolase</keyword>
<dbReference type="KEGG" id="awo:Awo_c19260"/>
<dbReference type="NCBIfam" id="TIGR00043">
    <property type="entry name" value="rRNA maturation RNase YbeY"/>
    <property type="match status" value="1"/>
</dbReference>
<dbReference type="InterPro" id="IPR002036">
    <property type="entry name" value="YbeY"/>
</dbReference>
<dbReference type="SUPFAM" id="SSF55486">
    <property type="entry name" value="Metalloproteases ('zincins'), catalytic domain"/>
    <property type="match status" value="1"/>
</dbReference>
<proteinExistence type="inferred from homology"/>
<comment type="function">
    <text evidence="9">Single strand-specific metallo-endoribonuclease involved in late-stage 70S ribosome quality control and in maturation of the 3' terminus of the 16S rRNA.</text>
</comment>
<dbReference type="PANTHER" id="PTHR46986:SF1">
    <property type="entry name" value="ENDORIBONUCLEASE YBEY, CHLOROPLASTIC"/>
    <property type="match status" value="1"/>
</dbReference>
<comment type="cofactor">
    <cofactor evidence="9">
        <name>Zn(2+)</name>
        <dbReference type="ChEBI" id="CHEBI:29105"/>
    </cofactor>
    <text evidence="9">Binds 1 zinc ion.</text>
</comment>
<evidence type="ECO:0000256" key="3">
    <source>
        <dbReference type="ARBA" id="ARBA00022552"/>
    </source>
</evidence>
<keyword evidence="10" id="KW-0482">Metalloprotease</keyword>
<evidence type="ECO:0000256" key="1">
    <source>
        <dbReference type="ARBA" id="ARBA00010875"/>
    </source>
</evidence>
<evidence type="ECO:0000313" key="11">
    <source>
        <dbReference type="Proteomes" id="UP000007177"/>
    </source>
</evidence>